<evidence type="ECO:0000313" key="11">
    <source>
        <dbReference type="EMBL" id="KPU46323.1"/>
    </source>
</evidence>
<sequence length="364" mass="39822">MKPREYILAVNPGSTSTKVALFAGETNIRQKSLNHSPEEIKKFDRISGQFQFRTGMVLNWLREEAIELGSLSAVVGRGGILRPMPGGTYKVTDIMIEDLKSASREEHASNLGAMIAKAIADREGIPSFIVDPVAVDEFEDLARISGMREIPRRSLVHALNVKAVSRRIAKQYNKRLEDINLIVAHLGGGITIAPVRGGKIIDANVANDMGPFSPERAGGVPVGDLIRLIFSGKYNQKEIKKKTVGEAGLVAYLGTNDAREVEDRIRKGDEYAKIIYESMCYQVSKEIGSMAAVLYGKVDAIVVTGGLAYSEYFVNYISKMVKFIAPVEVVAGEDEMLALAQGAARVINGEEIAKIYEDEVEIND</sequence>
<organism evidence="11 12">
    <name type="scientific">Oxobacter pfennigii</name>
    <dbReference type="NCBI Taxonomy" id="36849"/>
    <lineage>
        <taxon>Bacteria</taxon>
        <taxon>Bacillati</taxon>
        <taxon>Bacillota</taxon>
        <taxon>Clostridia</taxon>
        <taxon>Eubacteriales</taxon>
        <taxon>Clostridiaceae</taxon>
        <taxon>Oxobacter</taxon>
    </lineage>
</organism>
<evidence type="ECO:0000256" key="8">
    <source>
        <dbReference type="ARBA" id="ARBA00048596"/>
    </source>
</evidence>
<dbReference type="EMBL" id="LKET01000006">
    <property type="protein sequence ID" value="KPU46323.1"/>
    <property type="molecule type" value="Genomic_DNA"/>
</dbReference>
<dbReference type="GO" id="GO:0047761">
    <property type="term" value="F:butyrate kinase activity"/>
    <property type="evidence" value="ECO:0007669"/>
    <property type="project" value="UniProtKB-UniRule"/>
</dbReference>
<dbReference type="STRING" id="36849.OXPF_00510"/>
<dbReference type="EC" id="2.7.2.7" evidence="9"/>
<evidence type="ECO:0000256" key="10">
    <source>
        <dbReference type="RuleBase" id="RU003835"/>
    </source>
</evidence>
<dbReference type="PANTHER" id="PTHR21060:SF3">
    <property type="entry name" value="BUTYRATE KINASE 2-RELATED"/>
    <property type="match status" value="1"/>
</dbReference>
<dbReference type="Proteomes" id="UP000050326">
    <property type="component" value="Unassembled WGS sequence"/>
</dbReference>
<keyword evidence="6 9" id="KW-0418">Kinase</keyword>
<comment type="similarity">
    <text evidence="2 9 10">Belongs to the acetokinase family.</text>
</comment>
<name>A0A0P9ALQ4_9CLOT</name>
<dbReference type="PROSITE" id="PS01075">
    <property type="entry name" value="ACETATE_KINASE_1"/>
    <property type="match status" value="1"/>
</dbReference>
<dbReference type="GO" id="GO:0005524">
    <property type="term" value="F:ATP binding"/>
    <property type="evidence" value="ECO:0007669"/>
    <property type="project" value="UniProtKB-KW"/>
</dbReference>
<dbReference type="CDD" id="cd24011">
    <property type="entry name" value="ASKHA_NBD_BK"/>
    <property type="match status" value="1"/>
</dbReference>
<evidence type="ECO:0000256" key="3">
    <source>
        <dbReference type="ARBA" id="ARBA00022490"/>
    </source>
</evidence>
<evidence type="ECO:0000256" key="1">
    <source>
        <dbReference type="ARBA" id="ARBA00004496"/>
    </source>
</evidence>
<keyword evidence="12" id="KW-1185">Reference proteome</keyword>
<dbReference type="PANTHER" id="PTHR21060">
    <property type="entry name" value="ACETATE KINASE"/>
    <property type="match status" value="1"/>
</dbReference>
<keyword evidence="4 9" id="KW-0808">Transferase</keyword>
<dbReference type="RefSeq" id="WP_054873215.1">
    <property type="nucleotide sequence ID" value="NZ_LKET01000006.1"/>
</dbReference>
<dbReference type="InterPro" id="IPR043129">
    <property type="entry name" value="ATPase_NBD"/>
</dbReference>
<dbReference type="GO" id="GO:0008776">
    <property type="term" value="F:acetate kinase activity"/>
    <property type="evidence" value="ECO:0007669"/>
    <property type="project" value="TreeGrafter"/>
</dbReference>
<dbReference type="InterPro" id="IPR000890">
    <property type="entry name" value="Aliphatic_acid_kin_short-chain"/>
</dbReference>
<evidence type="ECO:0000313" key="12">
    <source>
        <dbReference type="Proteomes" id="UP000050326"/>
    </source>
</evidence>
<dbReference type="HAMAP" id="MF_00542">
    <property type="entry name" value="Butyrate_kinase"/>
    <property type="match status" value="1"/>
</dbReference>
<comment type="catalytic activity">
    <reaction evidence="8 9">
        <text>butanoate + ATP = butanoyl phosphate + ADP</text>
        <dbReference type="Rhea" id="RHEA:13585"/>
        <dbReference type="ChEBI" id="CHEBI:17968"/>
        <dbReference type="ChEBI" id="CHEBI:30616"/>
        <dbReference type="ChEBI" id="CHEBI:58079"/>
        <dbReference type="ChEBI" id="CHEBI:456216"/>
        <dbReference type="EC" id="2.7.2.7"/>
    </reaction>
</comment>
<evidence type="ECO:0000256" key="5">
    <source>
        <dbReference type="ARBA" id="ARBA00022741"/>
    </source>
</evidence>
<dbReference type="Gene3D" id="3.30.420.40">
    <property type="match status" value="2"/>
</dbReference>
<accession>A0A0P9ALQ4</accession>
<evidence type="ECO:0000256" key="4">
    <source>
        <dbReference type="ARBA" id="ARBA00022679"/>
    </source>
</evidence>
<keyword evidence="7 9" id="KW-0067">ATP-binding</keyword>
<evidence type="ECO:0000256" key="7">
    <source>
        <dbReference type="ARBA" id="ARBA00022840"/>
    </source>
</evidence>
<dbReference type="NCBIfam" id="TIGR02707">
    <property type="entry name" value="butyr_kinase"/>
    <property type="match status" value="1"/>
</dbReference>
<dbReference type="NCBIfam" id="NF002834">
    <property type="entry name" value="PRK03011.1-5"/>
    <property type="match status" value="1"/>
</dbReference>
<evidence type="ECO:0000256" key="9">
    <source>
        <dbReference type="HAMAP-Rule" id="MF_00542"/>
    </source>
</evidence>
<protein>
    <recommendedName>
        <fullName evidence="9">Probable butyrate kinase</fullName>
        <shortName evidence="9">BK</shortName>
        <ecNumber evidence="9">2.7.2.7</ecNumber>
    </recommendedName>
    <alternativeName>
        <fullName evidence="9">Branched-chain carboxylic acid kinase</fullName>
    </alternativeName>
</protein>
<dbReference type="InterPro" id="IPR023865">
    <property type="entry name" value="Aliphatic_acid_kinase_CS"/>
</dbReference>
<dbReference type="OrthoDB" id="9771859at2"/>
<keyword evidence="5 9" id="KW-0547">Nucleotide-binding</keyword>
<dbReference type="AlphaFoldDB" id="A0A0P9ALQ4"/>
<dbReference type="PRINTS" id="PR00471">
    <property type="entry name" value="ACETATEKNASE"/>
</dbReference>
<dbReference type="GO" id="GO:0006083">
    <property type="term" value="P:acetate metabolic process"/>
    <property type="evidence" value="ECO:0007669"/>
    <property type="project" value="TreeGrafter"/>
</dbReference>
<dbReference type="PIRSF" id="PIRSF036458">
    <property type="entry name" value="Butyrate_kin"/>
    <property type="match status" value="1"/>
</dbReference>
<dbReference type="InterPro" id="IPR011245">
    <property type="entry name" value="Butyrate_kin"/>
</dbReference>
<reference evidence="11 12" key="1">
    <citation type="submission" date="2015-09" db="EMBL/GenBank/DDBJ databases">
        <title>Genome sequence of Oxobacter pfennigii DSM 3222.</title>
        <authorList>
            <person name="Poehlein A."/>
            <person name="Bengelsdorf F.R."/>
            <person name="Schiel-Bengelsdorf B."/>
            <person name="Duerre P."/>
            <person name="Daniel R."/>
        </authorList>
    </citation>
    <scope>NUCLEOTIDE SEQUENCE [LARGE SCALE GENOMIC DNA]</scope>
    <source>
        <strain evidence="11 12">DSM 3222</strain>
    </source>
</reference>
<dbReference type="PATRIC" id="fig|36849.3.peg.57"/>
<dbReference type="Pfam" id="PF00871">
    <property type="entry name" value="Acetate_kinase"/>
    <property type="match status" value="1"/>
</dbReference>
<gene>
    <name evidence="11" type="primary">buk2_2</name>
    <name evidence="9" type="synonym">buk</name>
    <name evidence="11" type="ORF">OXPF_00510</name>
</gene>
<proteinExistence type="inferred from homology"/>
<comment type="subcellular location">
    <subcellularLocation>
        <location evidence="1 9">Cytoplasm</location>
    </subcellularLocation>
</comment>
<dbReference type="GO" id="GO:0005737">
    <property type="term" value="C:cytoplasm"/>
    <property type="evidence" value="ECO:0007669"/>
    <property type="project" value="UniProtKB-SubCell"/>
</dbReference>
<evidence type="ECO:0000256" key="2">
    <source>
        <dbReference type="ARBA" id="ARBA00008748"/>
    </source>
</evidence>
<comment type="caution">
    <text evidence="11">The sequence shown here is derived from an EMBL/GenBank/DDBJ whole genome shotgun (WGS) entry which is preliminary data.</text>
</comment>
<evidence type="ECO:0000256" key="6">
    <source>
        <dbReference type="ARBA" id="ARBA00022777"/>
    </source>
</evidence>
<keyword evidence="3 9" id="KW-0963">Cytoplasm</keyword>
<dbReference type="SUPFAM" id="SSF53067">
    <property type="entry name" value="Actin-like ATPase domain"/>
    <property type="match status" value="2"/>
</dbReference>